<sequence>MNLKSIGKKIEENRSDPIPSKANEYDPPKLYDKHGKETKDIHDARSVVTFESHKFTFYTKRYSAFWGLFGLRVVVWDYHHTSSTFGSWMWPDGLPLRFDGVCNVDRSRQHAEKIGSMWEPRSSSIPRA</sequence>
<dbReference type="RefSeq" id="WP_311020015.1">
    <property type="nucleotide sequence ID" value="NZ_JAUHGG010000003.1"/>
</dbReference>
<accession>A0AAW8Q0P5</accession>
<evidence type="ECO:0000256" key="1">
    <source>
        <dbReference type="SAM" id="MobiDB-lite"/>
    </source>
</evidence>
<feature type="region of interest" description="Disordered" evidence="1">
    <location>
        <begin position="1"/>
        <end position="37"/>
    </location>
</feature>
<gene>
    <name evidence="2" type="ORF">QX249_10845</name>
</gene>
<proteinExistence type="predicted"/>
<organism evidence="2 3">
    <name type="scientific">Vibrio parahaemolyticus</name>
    <dbReference type="NCBI Taxonomy" id="670"/>
    <lineage>
        <taxon>Bacteria</taxon>
        <taxon>Pseudomonadati</taxon>
        <taxon>Pseudomonadota</taxon>
        <taxon>Gammaproteobacteria</taxon>
        <taxon>Vibrionales</taxon>
        <taxon>Vibrionaceae</taxon>
        <taxon>Vibrio</taxon>
    </lineage>
</organism>
<evidence type="ECO:0000313" key="3">
    <source>
        <dbReference type="Proteomes" id="UP001253193"/>
    </source>
</evidence>
<protein>
    <submittedName>
        <fullName evidence="2">Uncharacterized protein</fullName>
    </submittedName>
</protein>
<reference evidence="2" key="1">
    <citation type="submission" date="2023-06" db="EMBL/GenBank/DDBJ databases">
        <title>Genomic Diversity of Vibrio spp. and Metagenomic Analysis of Pathogens in Florida Gulf Coastal Waters Following Hurricane Ian.</title>
        <authorList>
            <person name="Brumfield K.D."/>
        </authorList>
    </citation>
    <scope>NUCLEOTIDE SEQUENCE</scope>
    <source>
        <strain evidence="2">WBS2B-138</strain>
    </source>
</reference>
<dbReference type="AlphaFoldDB" id="A0AAW8Q0P5"/>
<comment type="caution">
    <text evidence="2">The sequence shown here is derived from an EMBL/GenBank/DDBJ whole genome shotgun (WGS) entry which is preliminary data.</text>
</comment>
<dbReference type="EMBL" id="JAUHGG010000003">
    <property type="protein sequence ID" value="MDS1821159.1"/>
    <property type="molecule type" value="Genomic_DNA"/>
</dbReference>
<evidence type="ECO:0000313" key="2">
    <source>
        <dbReference type="EMBL" id="MDS1821159.1"/>
    </source>
</evidence>
<name>A0AAW8Q0P5_VIBPH</name>
<dbReference type="Proteomes" id="UP001253193">
    <property type="component" value="Unassembled WGS sequence"/>
</dbReference>
<feature type="compositionally biased region" description="Basic and acidic residues" evidence="1">
    <location>
        <begin position="23"/>
        <end position="37"/>
    </location>
</feature>